<reference evidence="1 2" key="1">
    <citation type="submission" date="2022-08" db="EMBL/GenBank/DDBJ databases">
        <title>Reclassification of Massilia species as members of the genera Telluria, Duganella, Pseudoduganella, Mokoshia gen. nov. and Zemynaea gen. nov. using orthogonal and non-orthogonal genome-based approaches.</title>
        <authorList>
            <person name="Bowman J.P."/>
        </authorList>
    </citation>
    <scope>NUCLEOTIDE SEQUENCE [LARGE SCALE GENOMIC DNA]</scope>
    <source>
        <strain evidence="1 2">JCM 31606</strain>
    </source>
</reference>
<dbReference type="RefSeq" id="WP_258810490.1">
    <property type="nucleotide sequence ID" value="NZ_JANUGU010000001.1"/>
</dbReference>
<dbReference type="Proteomes" id="UP001204621">
    <property type="component" value="Unassembled WGS sequence"/>
</dbReference>
<evidence type="ECO:0000313" key="2">
    <source>
        <dbReference type="Proteomes" id="UP001204621"/>
    </source>
</evidence>
<evidence type="ECO:0000313" key="1">
    <source>
        <dbReference type="EMBL" id="MCS0657345.1"/>
    </source>
</evidence>
<gene>
    <name evidence="1" type="ORF">NX778_04615</name>
</gene>
<dbReference type="EMBL" id="JANUGU010000001">
    <property type="protein sequence ID" value="MCS0657345.1"/>
    <property type="molecule type" value="Genomic_DNA"/>
</dbReference>
<organism evidence="1 2">
    <name type="scientific">Massilia terrae</name>
    <dbReference type="NCBI Taxonomy" id="1811224"/>
    <lineage>
        <taxon>Bacteria</taxon>
        <taxon>Pseudomonadati</taxon>
        <taxon>Pseudomonadota</taxon>
        <taxon>Betaproteobacteria</taxon>
        <taxon>Burkholderiales</taxon>
        <taxon>Oxalobacteraceae</taxon>
        <taxon>Telluria group</taxon>
        <taxon>Massilia</taxon>
    </lineage>
</organism>
<sequence length="396" mass="45014">MFKSFFQAGFECTTGYNRDGQWIDLVEDTLHHLHVGEDYRRLRAAGIATVRDAIRWPLVDRNGRYDFSSAWPVVDMAKRYRMEVIWDLFHYGYPDDVELLSGAFIDRFAAYCKACAQFLRRHLRGQLWFTPVNEPSYMSWAAGDAAHFAPHLSGRAFDLKVALIQAAIRGIDAIRAWVPDARFVHADPLCRVAPRNDSLDAATAARRFNEESVFEAWDMLAGRLLPELGGSLAHLDVVGVNYYWNCQWVHGEDGSWLDPDDPRRMPLSTLVEQAWRRYGAEVLISETSHWGEHRAGWMEELAGEAEQLLCAKVPLRGVCLYPVIGMLDWHAPRRWMPMGLWDIDHDGDMRRVLHAPMFKALLRAQRRVLPHLTAQSAAAFGPLPGTAAELSRTGTA</sequence>
<name>A0ABT2CTP4_9BURK</name>
<protein>
    <submittedName>
        <fullName evidence="1">B-glycosidase</fullName>
    </submittedName>
</protein>
<accession>A0ABT2CTP4</accession>
<dbReference type="SUPFAM" id="SSF51445">
    <property type="entry name" value="(Trans)glycosidases"/>
    <property type="match status" value="1"/>
</dbReference>
<dbReference type="Gene3D" id="3.20.20.80">
    <property type="entry name" value="Glycosidases"/>
    <property type="match status" value="1"/>
</dbReference>
<keyword evidence="2" id="KW-1185">Reference proteome</keyword>
<dbReference type="InterPro" id="IPR017853">
    <property type="entry name" value="GH"/>
</dbReference>
<comment type="caution">
    <text evidence="1">The sequence shown here is derived from an EMBL/GenBank/DDBJ whole genome shotgun (WGS) entry which is preliminary data.</text>
</comment>
<proteinExistence type="predicted"/>